<dbReference type="EMBL" id="DS990444">
    <property type="protein sequence ID" value="EEQ63914.1"/>
    <property type="molecule type" value="Genomic_DNA"/>
</dbReference>
<organism evidence="1 2">
    <name type="scientific">Helicobacter pullorum MIT 98-5489</name>
    <dbReference type="NCBI Taxonomy" id="537972"/>
    <lineage>
        <taxon>Bacteria</taxon>
        <taxon>Pseudomonadati</taxon>
        <taxon>Campylobacterota</taxon>
        <taxon>Epsilonproteobacteria</taxon>
        <taxon>Campylobacterales</taxon>
        <taxon>Helicobacteraceae</taxon>
        <taxon>Helicobacter</taxon>
    </lineage>
</organism>
<reference evidence="2" key="1">
    <citation type="journal article" date="2014" name="Genome Announc.">
        <title>Draft genome sequences of six enterohepatic helicobacter species isolated from humans and one from rhesus macaques.</title>
        <authorList>
            <person name="Shen Z."/>
            <person name="Sheh A."/>
            <person name="Young S.K."/>
            <person name="Abouelliel A."/>
            <person name="Ward D.V."/>
            <person name="Earl A.M."/>
            <person name="Fox J.G."/>
        </authorList>
    </citation>
    <scope>NUCLEOTIDE SEQUENCE [LARGE SCALE GENOMIC DNA]</scope>
    <source>
        <strain evidence="2">MIT 98-5489</strain>
    </source>
</reference>
<proteinExistence type="predicted"/>
<dbReference type="RefSeq" id="WP_005022497.1">
    <property type="nucleotide sequence ID" value="NZ_DS990444.1"/>
</dbReference>
<protein>
    <submittedName>
        <fullName evidence="1">Uncharacterized protein</fullName>
    </submittedName>
</protein>
<dbReference type="AlphaFoldDB" id="C5F110"/>
<gene>
    <name evidence="1" type="ORF">HPMG_01371</name>
</gene>
<name>C5F110_9HELI</name>
<keyword evidence="2" id="KW-1185">Reference proteome</keyword>
<accession>C5F110</accession>
<sequence>MGFYKIDYAIMDFLKQDGLVCEKVLEFGSQDIREDRDGIHQLQRVSAKSIYDSYGFSTYKCIDMDGAHNALLFDLGKNLNQEYGFVEQFNLVTIKEIGHWIFDQKTLFENIHNATKEDGYIIWRSPIVCGYGAGCFVYMPNKILQLGFCNSYLYRGAWIHRQIVGNDTCYDVQKFENGSAYNFLDHLKDYVTFQRNKNSGEYVLRLTIVFKKLGRGGGAFISPFFPYTTSQEAIVRNAKMVLLNCFPKICLGKIVIFGTGEAARLAYLFADKAGLEVEYFVDDFKKGEFCKRSIIKWEEFVERQSEYDFLLCGPYQQGNILQRSSKIPIRFLKMEWFV</sequence>
<dbReference type="HOGENOM" id="CLU_820780_0_0_7"/>
<dbReference type="Proteomes" id="UP000003953">
    <property type="component" value="Unassembled WGS sequence"/>
</dbReference>
<evidence type="ECO:0000313" key="1">
    <source>
        <dbReference type="EMBL" id="EEQ63914.1"/>
    </source>
</evidence>
<evidence type="ECO:0000313" key="2">
    <source>
        <dbReference type="Proteomes" id="UP000003953"/>
    </source>
</evidence>